<dbReference type="PANTHER" id="PTHR13403">
    <property type="entry name" value="SNURPORTIN1 RNUT1 PROTEIN RNA, U TRANSPORTER 1"/>
    <property type="match status" value="1"/>
</dbReference>
<evidence type="ECO:0000256" key="6">
    <source>
        <dbReference type="ARBA" id="ARBA00022448"/>
    </source>
</evidence>
<dbReference type="EMBL" id="BPQB01000004">
    <property type="protein sequence ID" value="GJE86729.1"/>
    <property type="molecule type" value="Genomic_DNA"/>
</dbReference>
<keyword evidence="7" id="KW-0963">Cytoplasm</keyword>
<evidence type="ECO:0000256" key="4">
    <source>
        <dbReference type="ARBA" id="ARBA00007540"/>
    </source>
</evidence>
<comment type="function">
    <text evidence="1">Functions as an U snRNP-specific nuclear import adapter. Involved in the trimethylguanosine (m3G)-cap-dependent nuclear import of U snRNPs. Binds specifically to the terminal m3G-cap U snRNAs.</text>
</comment>
<keyword evidence="6" id="KW-0813">Transport</keyword>
<evidence type="ECO:0000256" key="2">
    <source>
        <dbReference type="ARBA" id="ARBA00004123"/>
    </source>
</evidence>
<sequence>MSQTPRGSAQDRKSNYKTPPASVRNASTSQEARRQKALDEQKRRRAERVDSARQLDLFADLSLGPDDASDGEPAEPVREGVAHFAALLPAAGPAPPPPPPAPHAVHEDALPTAFGSTKRKGKKKRRGGAAQAQAQAAQAAKPNAKWADKVMYAELLEMAEDTQMGDWGTGERADGIPQDLETGWVAVAPVPAGKRCLAVTHAPAGVAGLVPNTTLRSRLLGKCLMKPFPSSLPPHTVLDCILDENWRDNGILHILDVIKWKGQDIADCETPFRFWWRDTRLSELTSLPPPSMNPEPASSQYHFSYPTTLLTIPYHTDLSPANLLSTLIPLARAPRSIPISVPIHASQEEGAMEVDSAAAVELKTEAAAVKSDGMLLYVAQATYEPGTSPLSLWVPVHAFAQDAVTGHPQAIDTGEGPLDVFERLIRRRGAAHSGSAQDAMES</sequence>
<feature type="region of interest" description="Disordered" evidence="10">
    <location>
        <begin position="114"/>
        <end position="141"/>
    </location>
</feature>
<evidence type="ECO:0000313" key="14">
    <source>
        <dbReference type="Proteomes" id="UP000703269"/>
    </source>
</evidence>
<feature type="region of interest" description="Disordered" evidence="10">
    <location>
        <begin position="1"/>
        <end position="77"/>
    </location>
</feature>
<evidence type="ECO:0000256" key="10">
    <source>
        <dbReference type="SAM" id="MobiDB-lite"/>
    </source>
</evidence>
<dbReference type="Gene3D" id="3.30.470.30">
    <property type="entry name" value="DNA ligase/mRNA capping enzyme"/>
    <property type="match status" value="1"/>
</dbReference>
<reference evidence="13 14" key="1">
    <citation type="submission" date="2021-08" db="EMBL/GenBank/DDBJ databases">
        <title>Draft Genome Sequence of Phanerochaete sordida strain YK-624.</title>
        <authorList>
            <person name="Mori T."/>
            <person name="Dohra H."/>
            <person name="Suzuki T."/>
            <person name="Kawagishi H."/>
            <person name="Hirai H."/>
        </authorList>
    </citation>
    <scope>NUCLEOTIDE SEQUENCE [LARGE SCALE GENOMIC DNA]</scope>
    <source>
        <strain evidence="13 14">YK-624</strain>
    </source>
</reference>
<evidence type="ECO:0000256" key="5">
    <source>
        <dbReference type="ARBA" id="ARBA00016034"/>
    </source>
</evidence>
<comment type="similarity">
    <text evidence="4">Belongs to the snurportin family.</text>
</comment>
<feature type="domain" description="Snurportin-1 m3G cap-binding" evidence="12">
    <location>
        <begin position="175"/>
        <end position="291"/>
    </location>
</feature>
<feature type="compositionally biased region" description="Basic residues" evidence="10">
    <location>
        <begin position="117"/>
        <end position="127"/>
    </location>
</feature>
<name>A0A9P3G2L0_9APHY</name>
<feature type="compositionally biased region" description="Pro residues" evidence="10">
    <location>
        <begin position="92"/>
        <end position="102"/>
    </location>
</feature>
<evidence type="ECO:0000259" key="11">
    <source>
        <dbReference type="Pfam" id="PF11538"/>
    </source>
</evidence>
<dbReference type="InterPro" id="IPR047857">
    <property type="entry name" value="Snurportin1_C"/>
</dbReference>
<feature type="compositionally biased region" description="Low complexity" evidence="10">
    <location>
        <begin position="128"/>
        <end position="141"/>
    </location>
</feature>
<keyword evidence="9" id="KW-0539">Nucleus</keyword>
<organism evidence="13 14">
    <name type="scientific">Phanerochaete sordida</name>
    <dbReference type="NCBI Taxonomy" id="48140"/>
    <lineage>
        <taxon>Eukaryota</taxon>
        <taxon>Fungi</taxon>
        <taxon>Dikarya</taxon>
        <taxon>Basidiomycota</taxon>
        <taxon>Agaricomycotina</taxon>
        <taxon>Agaricomycetes</taxon>
        <taxon>Polyporales</taxon>
        <taxon>Phanerochaetaceae</taxon>
        <taxon>Phanerochaete</taxon>
    </lineage>
</organism>
<dbReference type="AlphaFoldDB" id="A0A9P3G2L0"/>
<feature type="domain" description="Snurportin-1 N-terminal" evidence="11">
    <location>
        <begin position="24"/>
        <end position="53"/>
    </location>
</feature>
<evidence type="ECO:0000256" key="8">
    <source>
        <dbReference type="ARBA" id="ARBA00022884"/>
    </source>
</evidence>
<dbReference type="InterPro" id="IPR017336">
    <property type="entry name" value="Snurportin-1"/>
</dbReference>
<dbReference type="Pfam" id="PF11538">
    <property type="entry name" value="Snurportin1"/>
    <property type="match status" value="1"/>
</dbReference>
<evidence type="ECO:0000256" key="7">
    <source>
        <dbReference type="ARBA" id="ARBA00022490"/>
    </source>
</evidence>
<dbReference type="InterPro" id="IPR024721">
    <property type="entry name" value="Snurportin-1_N"/>
</dbReference>
<dbReference type="GO" id="GO:0005737">
    <property type="term" value="C:cytoplasm"/>
    <property type="evidence" value="ECO:0007669"/>
    <property type="project" value="UniProtKB-SubCell"/>
</dbReference>
<evidence type="ECO:0000313" key="13">
    <source>
        <dbReference type="EMBL" id="GJE86729.1"/>
    </source>
</evidence>
<dbReference type="OrthoDB" id="10003593at2759"/>
<comment type="subcellular location">
    <subcellularLocation>
        <location evidence="3">Cytoplasm</location>
    </subcellularLocation>
    <subcellularLocation>
        <location evidence="2">Nucleus</location>
    </subcellularLocation>
</comment>
<dbReference type="Proteomes" id="UP000703269">
    <property type="component" value="Unassembled WGS sequence"/>
</dbReference>
<feature type="compositionally biased region" description="Basic and acidic residues" evidence="10">
    <location>
        <begin position="31"/>
        <end position="53"/>
    </location>
</feature>
<evidence type="ECO:0000259" key="12">
    <source>
        <dbReference type="Pfam" id="PF21974"/>
    </source>
</evidence>
<keyword evidence="14" id="KW-1185">Reference proteome</keyword>
<dbReference type="GO" id="GO:0003723">
    <property type="term" value="F:RNA binding"/>
    <property type="evidence" value="ECO:0007669"/>
    <property type="project" value="UniProtKB-KW"/>
</dbReference>
<evidence type="ECO:0000256" key="1">
    <source>
        <dbReference type="ARBA" id="ARBA00003975"/>
    </source>
</evidence>
<evidence type="ECO:0000256" key="9">
    <source>
        <dbReference type="ARBA" id="ARBA00023242"/>
    </source>
</evidence>
<feature type="region of interest" description="Disordered" evidence="10">
    <location>
        <begin position="88"/>
        <end position="107"/>
    </location>
</feature>
<proteinExistence type="inferred from homology"/>
<gene>
    <name evidence="13" type="ORF">PsYK624_028100</name>
</gene>
<accession>A0A9P3G2L0</accession>
<dbReference type="PANTHER" id="PTHR13403:SF6">
    <property type="entry name" value="SNURPORTIN-1"/>
    <property type="match status" value="1"/>
</dbReference>
<keyword evidence="8" id="KW-0694">RNA-binding</keyword>
<dbReference type="GO" id="GO:0061015">
    <property type="term" value="P:snRNA import into nucleus"/>
    <property type="evidence" value="ECO:0007669"/>
    <property type="project" value="InterPro"/>
</dbReference>
<dbReference type="GO" id="GO:0005634">
    <property type="term" value="C:nucleus"/>
    <property type="evidence" value="ECO:0007669"/>
    <property type="project" value="UniProtKB-SubCell"/>
</dbReference>
<comment type="caution">
    <text evidence="13">The sequence shown here is derived from an EMBL/GenBank/DDBJ whole genome shotgun (WGS) entry which is preliminary data.</text>
</comment>
<dbReference type="Pfam" id="PF21974">
    <property type="entry name" value="SPN1_m3Gcap_bd"/>
    <property type="match status" value="1"/>
</dbReference>
<evidence type="ECO:0000256" key="3">
    <source>
        <dbReference type="ARBA" id="ARBA00004496"/>
    </source>
</evidence>
<protein>
    <recommendedName>
        <fullName evidence="5">Snurportin-1</fullName>
    </recommendedName>
</protein>